<dbReference type="Proteomes" id="UP001314205">
    <property type="component" value="Unassembled WGS sequence"/>
</dbReference>
<dbReference type="AlphaFoldDB" id="A0AAV1KRN8"/>
<evidence type="ECO:0000256" key="5">
    <source>
        <dbReference type="ARBA" id="ARBA00023180"/>
    </source>
</evidence>
<keyword evidence="9" id="KW-1185">Reference proteome</keyword>
<dbReference type="EMBL" id="CAVLGL010000079">
    <property type="protein sequence ID" value="CAK1585711.1"/>
    <property type="molecule type" value="Genomic_DNA"/>
</dbReference>
<dbReference type="GO" id="GO:0052689">
    <property type="term" value="F:carboxylic ester hydrolase activity"/>
    <property type="evidence" value="ECO:0007669"/>
    <property type="project" value="UniProtKB-KW"/>
</dbReference>
<dbReference type="PANTHER" id="PTHR43142">
    <property type="entry name" value="CARBOXYLIC ESTER HYDROLASE"/>
    <property type="match status" value="1"/>
</dbReference>
<accession>A0AAV1KRN8</accession>
<dbReference type="PROSITE" id="PS00122">
    <property type="entry name" value="CARBOXYLESTERASE_B_1"/>
    <property type="match status" value="1"/>
</dbReference>
<evidence type="ECO:0000256" key="1">
    <source>
        <dbReference type="ARBA" id="ARBA00005964"/>
    </source>
</evidence>
<dbReference type="EC" id="3.1.1.-" evidence="6"/>
<keyword evidence="3 6" id="KW-0378">Hydrolase</keyword>
<comment type="caution">
    <text evidence="8">The sequence shown here is derived from an EMBL/GenBank/DDBJ whole genome shotgun (WGS) entry which is preliminary data.</text>
</comment>
<dbReference type="PANTHER" id="PTHR43142:SF1">
    <property type="entry name" value="CARBOXYLIC ESTER HYDROLASE"/>
    <property type="match status" value="1"/>
</dbReference>
<evidence type="ECO:0000256" key="4">
    <source>
        <dbReference type="ARBA" id="ARBA00023157"/>
    </source>
</evidence>
<dbReference type="InterPro" id="IPR019826">
    <property type="entry name" value="Carboxylesterase_B_AS"/>
</dbReference>
<protein>
    <recommendedName>
        <fullName evidence="6">Carboxylic ester hydrolase</fullName>
        <ecNumber evidence="6">3.1.1.-</ecNumber>
    </recommendedName>
</protein>
<dbReference type="SUPFAM" id="SSF53474">
    <property type="entry name" value="alpha/beta-Hydrolases"/>
    <property type="match status" value="1"/>
</dbReference>
<evidence type="ECO:0000259" key="7">
    <source>
        <dbReference type="Pfam" id="PF00135"/>
    </source>
</evidence>
<evidence type="ECO:0000313" key="8">
    <source>
        <dbReference type="EMBL" id="CAK1585711.1"/>
    </source>
</evidence>
<gene>
    <name evidence="8" type="ORF">PARMNEM_LOCUS6754</name>
</gene>
<keyword evidence="5" id="KW-0325">Glycoprotein</keyword>
<evidence type="ECO:0000313" key="9">
    <source>
        <dbReference type="Proteomes" id="UP001314205"/>
    </source>
</evidence>
<name>A0AAV1KRN8_9NEOP</name>
<reference evidence="8 9" key="1">
    <citation type="submission" date="2023-11" db="EMBL/GenBank/DDBJ databases">
        <authorList>
            <person name="Hedman E."/>
            <person name="Englund M."/>
            <person name="Stromberg M."/>
            <person name="Nyberg Akerstrom W."/>
            <person name="Nylinder S."/>
            <person name="Jareborg N."/>
            <person name="Kallberg Y."/>
            <person name="Kronander E."/>
        </authorList>
    </citation>
    <scope>NUCLEOTIDE SEQUENCE [LARGE SCALE GENOMIC DNA]</scope>
</reference>
<sequence length="540" mass="61758">MVQVRVSEGVLEGEFVENDIGGKYYSFKGIPYAEPPVGDLRFKAPQSAKSWKGVRSAKEFGSSCTQYDLFTDKIIDGSEDCLYLNVYSPDITPRKPLPVMFWIHGGGYISGSGNDDLYGPEFLVRHGIILVTINYRLGIVGFLCLDTEDVPGNAGVKDQVAALRWVKKNIISFGGDPNNVTIFGESAGAGCVSLHLISPMSKGLFQRAIVQSGSSKCWWALTSNPRERARLLARKMGLDSDDDKELFNFYKSQPIDKLILKNGNLTWEDEYKKEPKFHFTVVNEKKFGDNERFFYSDLADLSRNGIHEGVEIMTGYTKDEGLLWLCWKSDFDKILFQANFIAEYFVPRAMTLKCPLIDKLEVARKIRKYYFNEKSIEKDKLDRLIKYLSMDIFIQGMMKWIKTVAANKNNKIYLYTFSCTSERNVMSNVFEANRVVDVTEAVCHADDLAYLFPLKVYNLTVDKNSKSYKMINNVTKLWTNFAKYGNPTPDSSLEEKWNPYTLEEQQYLDIGEKLVAGSSPNKEEVEFWENLLSKYEEYVF</sequence>
<evidence type="ECO:0000256" key="3">
    <source>
        <dbReference type="ARBA" id="ARBA00022801"/>
    </source>
</evidence>
<dbReference type="InterPro" id="IPR019819">
    <property type="entry name" value="Carboxylesterase_B_CS"/>
</dbReference>
<keyword evidence="4" id="KW-1015">Disulfide bond</keyword>
<organism evidence="8 9">
    <name type="scientific">Parnassius mnemosyne</name>
    <name type="common">clouded apollo</name>
    <dbReference type="NCBI Taxonomy" id="213953"/>
    <lineage>
        <taxon>Eukaryota</taxon>
        <taxon>Metazoa</taxon>
        <taxon>Ecdysozoa</taxon>
        <taxon>Arthropoda</taxon>
        <taxon>Hexapoda</taxon>
        <taxon>Insecta</taxon>
        <taxon>Pterygota</taxon>
        <taxon>Neoptera</taxon>
        <taxon>Endopterygota</taxon>
        <taxon>Lepidoptera</taxon>
        <taxon>Glossata</taxon>
        <taxon>Ditrysia</taxon>
        <taxon>Papilionoidea</taxon>
        <taxon>Papilionidae</taxon>
        <taxon>Parnassiinae</taxon>
        <taxon>Parnassini</taxon>
        <taxon>Parnassius</taxon>
        <taxon>Driopa</taxon>
    </lineage>
</organism>
<keyword evidence="2" id="KW-0719">Serine esterase</keyword>
<evidence type="ECO:0000256" key="6">
    <source>
        <dbReference type="RuleBase" id="RU361235"/>
    </source>
</evidence>
<dbReference type="InterPro" id="IPR029058">
    <property type="entry name" value="AB_hydrolase_fold"/>
</dbReference>
<dbReference type="PROSITE" id="PS00941">
    <property type="entry name" value="CARBOXYLESTERASE_B_2"/>
    <property type="match status" value="1"/>
</dbReference>
<dbReference type="Pfam" id="PF00135">
    <property type="entry name" value="COesterase"/>
    <property type="match status" value="1"/>
</dbReference>
<proteinExistence type="inferred from homology"/>
<dbReference type="InterPro" id="IPR002018">
    <property type="entry name" value="CarbesteraseB"/>
</dbReference>
<feature type="domain" description="Carboxylesterase type B" evidence="7">
    <location>
        <begin position="3"/>
        <end position="528"/>
    </location>
</feature>
<evidence type="ECO:0000256" key="2">
    <source>
        <dbReference type="ARBA" id="ARBA00022487"/>
    </source>
</evidence>
<dbReference type="Gene3D" id="3.40.50.1820">
    <property type="entry name" value="alpha/beta hydrolase"/>
    <property type="match status" value="1"/>
</dbReference>
<comment type="similarity">
    <text evidence="1 6">Belongs to the type-B carboxylesterase/lipase family.</text>
</comment>